<evidence type="ECO:0000313" key="2">
    <source>
        <dbReference type="Proteomes" id="UP001207468"/>
    </source>
</evidence>
<protein>
    <submittedName>
        <fullName evidence="1">Cytochrome C1 heme lyase</fullName>
    </submittedName>
</protein>
<keyword evidence="1" id="KW-0456">Lyase</keyword>
<evidence type="ECO:0000313" key="1">
    <source>
        <dbReference type="EMBL" id="KAI9458043.1"/>
    </source>
</evidence>
<keyword evidence="2" id="KW-1185">Reference proteome</keyword>
<name>A0ACC0U3X1_9AGAM</name>
<sequence>MSTDKCPVDHKSLGSSCPVDHTARSTWRDVLPHSSDTLSSGTTDSRSTGTTAVPLPESLSTSRETSSIPRSDKENWVYPSEAQFYAAMARKNHDPRAPDMKVVVPIHNAVNERAWSRIKEWEAGRGGERCGGVRLVSFKGRPREPSPKARILTLLGYNPPFDRHDWIVDRCGTRMRYVIDFYAGRPLPGTSNVSFFLDVRPALDSWEAVSMRTRMFVTRWRRVFRETFSGPSSLPPTSADPTPP</sequence>
<organism evidence="1 2">
    <name type="scientific">Russula earlei</name>
    <dbReference type="NCBI Taxonomy" id="71964"/>
    <lineage>
        <taxon>Eukaryota</taxon>
        <taxon>Fungi</taxon>
        <taxon>Dikarya</taxon>
        <taxon>Basidiomycota</taxon>
        <taxon>Agaricomycotina</taxon>
        <taxon>Agaricomycetes</taxon>
        <taxon>Russulales</taxon>
        <taxon>Russulaceae</taxon>
        <taxon>Russula</taxon>
    </lineage>
</organism>
<reference evidence="1" key="1">
    <citation type="submission" date="2021-03" db="EMBL/GenBank/DDBJ databases">
        <title>Evolutionary priming and transition to the ectomycorrhizal habit in an iconic lineage of mushroom-forming fungi: is preadaptation a requirement?</title>
        <authorList>
            <consortium name="DOE Joint Genome Institute"/>
            <person name="Looney B.P."/>
            <person name="Miyauchi S."/>
            <person name="Morin E."/>
            <person name="Drula E."/>
            <person name="Courty P.E."/>
            <person name="Chicoki N."/>
            <person name="Fauchery L."/>
            <person name="Kohler A."/>
            <person name="Kuo A."/>
            <person name="LaButti K."/>
            <person name="Pangilinan J."/>
            <person name="Lipzen A."/>
            <person name="Riley R."/>
            <person name="Andreopoulos W."/>
            <person name="He G."/>
            <person name="Johnson J."/>
            <person name="Barry K.W."/>
            <person name="Grigoriev I.V."/>
            <person name="Nagy L."/>
            <person name="Hibbett D."/>
            <person name="Henrissat B."/>
            <person name="Matheny P.B."/>
            <person name="Labbe J."/>
            <person name="Martin A.F."/>
        </authorList>
    </citation>
    <scope>NUCLEOTIDE SEQUENCE</scope>
    <source>
        <strain evidence="1">BPL698</strain>
    </source>
</reference>
<comment type="caution">
    <text evidence="1">The sequence shown here is derived from an EMBL/GenBank/DDBJ whole genome shotgun (WGS) entry which is preliminary data.</text>
</comment>
<dbReference type="Proteomes" id="UP001207468">
    <property type="component" value="Unassembled WGS sequence"/>
</dbReference>
<dbReference type="EMBL" id="JAGFNK010000215">
    <property type="protein sequence ID" value="KAI9458043.1"/>
    <property type="molecule type" value="Genomic_DNA"/>
</dbReference>
<accession>A0ACC0U3X1</accession>
<proteinExistence type="predicted"/>
<gene>
    <name evidence="1" type="ORF">F5148DRAFT_1221609</name>
</gene>